<evidence type="ECO:0000256" key="10">
    <source>
        <dbReference type="ARBA" id="ARBA00040345"/>
    </source>
</evidence>
<evidence type="ECO:0000256" key="3">
    <source>
        <dbReference type="ARBA" id="ARBA00022676"/>
    </source>
</evidence>
<dbReference type="SUPFAM" id="SSF53448">
    <property type="entry name" value="Nucleotide-diphospho-sugar transferases"/>
    <property type="match status" value="1"/>
</dbReference>
<comment type="function">
    <text evidence="7">Catalyzes the glycosylation of 4,4'-diaponeurosporenoate, i.e. the esterification of glucose at the C1'' position with the carboxyl group of 4,4'-diaponeurosporenic acid, to form glycosyl-4,4'-diaponeurosporenoate. This is a step in the biosynthesis of staphyloxanthin, an orange pigment present in most staphylococci strains.</text>
</comment>
<evidence type="ECO:0000256" key="6">
    <source>
        <dbReference type="ARBA" id="ARBA00023136"/>
    </source>
</evidence>
<evidence type="ECO:0000256" key="2">
    <source>
        <dbReference type="ARBA" id="ARBA00022475"/>
    </source>
</evidence>
<dbReference type="PANTHER" id="PTHR43646">
    <property type="entry name" value="GLYCOSYLTRANSFERASE"/>
    <property type="match status" value="1"/>
</dbReference>
<organism evidence="13 14">
    <name type="scientific">Proteiniclasticum ruminis</name>
    <dbReference type="NCBI Taxonomy" id="398199"/>
    <lineage>
        <taxon>Bacteria</taxon>
        <taxon>Bacillati</taxon>
        <taxon>Bacillota</taxon>
        <taxon>Clostridia</taxon>
        <taxon>Eubacteriales</taxon>
        <taxon>Clostridiaceae</taxon>
        <taxon>Proteiniclasticum</taxon>
    </lineage>
</organism>
<name>A0A1I5DZN6_9CLOT</name>
<dbReference type="PANTHER" id="PTHR43646:SF2">
    <property type="entry name" value="GLYCOSYLTRANSFERASE 2-LIKE DOMAIN-CONTAINING PROTEIN"/>
    <property type="match status" value="1"/>
</dbReference>
<evidence type="ECO:0000256" key="8">
    <source>
        <dbReference type="ARBA" id="ARBA00037904"/>
    </source>
</evidence>
<comment type="pathway">
    <text evidence="8">Carotenoid biosynthesis; staphyloxanthin biosynthesis; staphyloxanthin from farnesyl diphosphate: step 4/5.</text>
</comment>
<keyword evidence="11" id="KW-0812">Transmembrane</keyword>
<evidence type="ECO:0000256" key="9">
    <source>
        <dbReference type="ARBA" id="ARBA00038120"/>
    </source>
</evidence>
<dbReference type="GO" id="GO:0016117">
    <property type="term" value="P:carotenoid biosynthetic process"/>
    <property type="evidence" value="ECO:0007669"/>
    <property type="project" value="UniProtKB-KW"/>
</dbReference>
<evidence type="ECO:0000256" key="1">
    <source>
        <dbReference type="ARBA" id="ARBA00004236"/>
    </source>
</evidence>
<dbReference type="OrthoDB" id="9766971at2"/>
<keyword evidence="6 11" id="KW-0472">Membrane</keyword>
<evidence type="ECO:0000256" key="4">
    <source>
        <dbReference type="ARBA" id="ARBA00022679"/>
    </source>
</evidence>
<feature type="transmembrane region" description="Helical" evidence="11">
    <location>
        <begin position="331"/>
        <end position="350"/>
    </location>
</feature>
<comment type="subcellular location">
    <subcellularLocation>
        <location evidence="1">Cell membrane</location>
    </subcellularLocation>
</comment>
<gene>
    <name evidence="13" type="ORF">SAMN04488695_11221</name>
</gene>
<dbReference type="AlphaFoldDB" id="A0A1I5DZN6"/>
<dbReference type="Proteomes" id="UP000181899">
    <property type="component" value="Unassembled WGS sequence"/>
</dbReference>
<dbReference type="InterPro" id="IPR001173">
    <property type="entry name" value="Glyco_trans_2-like"/>
</dbReference>
<keyword evidence="14" id="KW-1185">Reference proteome</keyword>
<comment type="similarity">
    <text evidence="9">Belongs to the glycosyltransferase 2 family. CrtQ subfamily.</text>
</comment>
<evidence type="ECO:0000313" key="13">
    <source>
        <dbReference type="EMBL" id="SFO04666.1"/>
    </source>
</evidence>
<evidence type="ECO:0000256" key="11">
    <source>
        <dbReference type="SAM" id="Phobius"/>
    </source>
</evidence>
<dbReference type="EMBL" id="FOVK01000012">
    <property type="protein sequence ID" value="SFO04666.1"/>
    <property type="molecule type" value="Genomic_DNA"/>
</dbReference>
<dbReference type="GO" id="GO:0016757">
    <property type="term" value="F:glycosyltransferase activity"/>
    <property type="evidence" value="ECO:0007669"/>
    <property type="project" value="UniProtKB-KW"/>
</dbReference>
<sequence length="365" mass="41571">MQHIIELLIVLLGIGVTPLLYYRFPKIPKHIEPPDDKKRRSLSVIIPARNEEKNLPLLLEDLKEQCYGNFEIIVVDDGSKDKTAEISKSFGVKVITICDKPSGWLGKTWACQKGAEASEGELLLFLDADVRLKPQAVERILKTYEKKGIPLSVQPYHKTEKCYEQASLFFNLIQIGANGVSLKKPQNIGLYGPLIFISKDDYKTIGGHESVKENIVEDMALGVKLKEAKIPYDLYVGDEEISFRMYSGGFQSLLEGWTKNIASGAMRIPLLLFMMIFFFLSSLISVPLHILTFFISEQGTWLFVYLVFYVLWVGILYNLSKNVGKFHPLAVLFYPLPLLVLVFVFFTSLYKKIFKKKVVWKGRSI</sequence>
<protein>
    <recommendedName>
        <fullName evidence="10">4,4'-diaponeurosporenoate glycosyltransferase</fullName>
    </recommendedName>
</protein>
<feature type="transmembrane region" description="Helical" evidence="11">
    <location>
        <begin position="7"/>
        <end position="24"/>
    </location>
</feature>
<keyword evidence="4 13" id="KW-0808">Transferase</keyword>
<proteinExistence type="inferred from homology"/>
<dbReference type="Gene3D" id="3.90.550.10">
    <property type="entry name" value="Spore Coat Polysaccharide Biosynthesis Protein SpsA, Chain A"/>
    <property type="match status" value="1"/>
</dbReference>
<dbReference type="RefSeq" id="WP_083422798.1">
    <property type="nucleotide sequence ID" value="NZ_FOVK01000012.1"/>
</dbReference>
<reference evidence="13 14" key="1">
    <citation type="submission" date="2016-10" db="EMBL/GenBank/DDBJ databases">
        <authorList>
            <person name="de Groot N.N."/>
        </authorList>
    </citation>
    <scope>NUCLEOTIDE SEQUENCE [LARGE SCALE GENOMIC DNA]</scope>
    <source>
        <strain evidence="13 14">ML2</strain>
    </source>
</reference>
<keyword evidence="3" id="KW-0328">Glycosyltransferase</keyword>
<feature type="transmembrane region" description="Helical" evidence="11">
    <location>
        <begin position="302"/>
        <end position="319"/>
    </location>
</feature>
<dbReference type="InterPro" id="IPR029044">
    <property type="entry name" value="Nucleotide-diphossugar_trans"/>
</dbReference>
<evidence type="ECO:0000256" key="7">
    <source>
        <dbReference type="ARBA" id="ARBA00037281"/>
    </source>
</evidence>
<accession>A0A1I5DZN6</accession>
<keyword evidence="2" id="KW-1003">Cell membrane</keyword>
<keyword evidence="5" id="KW-0125">Carotenoid biosynthesis</keyword>
<evidence type="ECO:0000256" key="5">
    <source>
        <dbReference type="ARBA" id="ARBA00022746"/>
    </source>
</evidence>
<feature type="transmembrane region" description="Helical" evidence="11">
    <location>
        <begin position="270"/>
        <end position="295"/>
    </location>
</feature>
<evidence type="ECO:0000313" key="14">
    <source>
        <dbReference type="Proteomes" id="UP000181899"/>
    </source>
</evidence>
<feature type="domain" description="Glycosyltransferase 2-like" evidence="12">
    <location>
        <begin position="43"/>
        <end position="149"/>
    </location>
</feature>
<keyword evidence="11" id="KW-1133">Transmembrane helix</keyword>
<evidence type="ECO:0000259" key="12">
    <source>
        <dbReference type="Pfam" id="PF00535"/>
    </source>
</evidence>
<dbReference type="Pfam" id="PF00535">
    <property type="entry name" value="Glycos_transf_2"/>
    <property type="match status" value="1"/>
</dbReference>
<dbReference type="GO" id="GO:0005886">
    <property type="term" value="C:plasma membrane"/>
    <property type="evidence" value="ECO:0007669"/>
    <property type="project" value="UniProtKB-SubCell"/>
</dbReference>